<feature type="repeat" description="TPR" evidence="1">
    <location>
        <begin position="199"/>
        <end position="232"/>
    </location>
</feature>
<dbReference type="PROSITE" id="PS50005">
    <property type="entry name" value="TPR"/>
    <property type="match status" value="1"/>
</dbReference>
<dbReference type="RefSeq" id="WP_187005487.1">
    <property type="nucleotide sequence ID" value="NZ_JACRWD010000001.1"/>
</dbReference>
<evidence type="ECO:0000256" key="1">
    <source>
        <dbReference type="PROSITE-ProRule" id="PRU00339"/>
    </source>
</evidence>
<comment type="caution">
    <text evidence="3">The sequence shown here is derived from an EMBL/GenBank/DDBJ whole genome shotgun (WGS) entry which is preliminary data.</text>
</comment>
<organism evidence="3 4">
    <name type="scientific">Paeniclostridium hominis</name>
    <dbReference type="NCBI Taxonomy" id="2764329"/>
    <lineage>
        <taxon>Bacteria</taxon>
        <taxon>Bacillati</taxon>
        <taxon>Bacillota</taxon>
        <taxon>Clostridia</taxon>
        <taxon>Peptostreptococcales</taxon>
        <taxon>Peptostreptococcaceae</taxon>
        <taxon>Paeniclostridium</taxon>
    </lineage>
</organism>
<protein>
    <submittedName>
        <fullName evidence="3">Glycosyltransferase</fullName>
    </submittedName>
</protein>
<dbReference type="Proteomes" id="UP000611796">
    <property type="component" value="Unassembled WGS sequence"/>
</dbReference>
<keyword evidence="1" id="KW-0802">TPR repeat</keyword>
<dbReference type="SUPFAM" id="SSF48452">
    <property type="entry name" value="TPR-like"/>
    <property type="match status" value="1"/>
</dbReference>
<sequence length="338" mass="40084">MKTLSICMIVKNEEKNIGRCLDSIKEISDEIIIVDTGSTDRTIEICKSYCAKIIQYKWNNDFSEARNISIDYATKDYILFLDADEEIPKEDLIKIKNLLSSNNLSEGYFLRLVNIIKETNVGDYVVFRLFKNNKNYIFKGKVHEQVANSIQEYNKCNCIKILDVRIFHYGYDPNTTDIQSKYKRNISILKNYEEEEKDAYYYYVLGNEYSRMKDFENAIASYEKAIKVLDMKYNYLFYPCLILNTVKAYSNTRQFYKSLRFIESIKSTTPNFKDLYFMECLAYIECGKVSKALESINNYINCPPEKIYKYPNNNFDNIYDINELKERLIRVNILNYYE</sequence>
<dbReference type="Gene3D" id="3.90.550.10">
    <property type="entry name" value="Spore Coat Polysaccharide Biosynthesis Protein SpsA, Chain A"/>
    <property type="match status" value="1"/>
</dbReference>
<evidence type="ECO:0000313" key="3">
    <source>
        <dbReference type="EMBL" id="MBC6003192.1"/>
    </source>
</evidence>
<evidence type="ECO:0000259" key="2">
    <source>
        <dbReference type="Pfam" id="PF00535"/>
    </source>
</evidence>
<gene>
    <name evidence="3" type="ORF">H8891_05210</name>
</gene>
<dbReference type="SUPFAM" id="SSF53448">
    <property type="entry name" value="Nucleotide-diphospho-sugar transferases"/>
    <property type="match status" value="1"/>
</dbReference>
<dbReference type="PANTHER" id="PTHR43630">
    <property type="entry name" value="POLY-BETA-1,6-N-ACETYL-D-GLUCOSAMINE SYNTHASE"/>
    <property type="match status" value="1"/>
</dbReference>
<dbReference type="Pfam" id="PF00515">
    <property type="entry name" value="TPR_1"/>
    <property type="match status" value="1"/>
</dbReference>
<evidence type="ECO:0000313" key="4">
    <source>
        <dbReference type="Proteomes" id="UP000611796"/>
    </source>
</evidence>
<name>A0ABR7K266_9FIRM</name>
<reference evidence="3 4" key="1">
    <citation type="submission" date="2020-08" db="EMBL/GenBank/DDBJ databases">
        <authorList>
            <person name="Liu C."/>
            <person name="Sun Q."/>
        </authorList>
    </citation>
    <scope>NUCLEOTIDE SEQUENCE [LARGE SCALE GENOMIC DNA]</scope>
    <source>
        <strain evidence="3 4">NSJ-45</strain>
    </source>
</reference>
<keyword evidence="4" id="KW-1185">Reference proteome</keyword>
<dbReference type="InterPro" id="IPR001173">
    <property type="entry name" value="Glyco_trans_2-like"/>
</dbReference>
<dbReference type="PANTHER" id="PTHR43630:SF2">
    <property type="entry name" value="GLYCOSYLTRANSFERASE"/>
    <property type="match status" value="1"/>
</dbReference>
<feature type="domain" description="Glycosyltransferase 2-like" evidence="2">
    <location>
        <begin position="5"/>
        <end position="103"/>
    </location>
</feature>
<dbReference type="InterPro" id="IPR029044">
    <property type="entry name" value="Nucleotide-diphossugar_trans"/>
</dbReference>
<dbReference type="SMART" id="SM00028">
    <property type="entry name" value="TPR"/>
    <property type="match status" value="1"/>
</dbReference>
<dbReference type="InterPro" id="IPR019734">
    <property type="entry name" value="TPR_rpt"/>
</dbReference>
<dbReference type="Gene3D" id="1.25.40.10">
    <property type="entry name" value="Tetratricopeptide repeat domain"/>
    <property type="match status" value="1"/>
</dbReference>
<dbReference type="InterPro" id="IPR011990">
    <property type="entry name" value="TPR-like_helical_dom_sf"/>
</dbReference>
<dbReference type="EMBL" id="JACRWD010000001">
    <property type="protein sequence ID" value="MBC6003192.1"/>
    <property type="molecule type" value="Genomic_DNA"/>
</dbReference>
<accession>A0ABR7K266</accession>
<dbReference type="Pfam" id="PF00535">
    <property type="entry name" value="Glycos_transf_2"/>
    <property type="match status" value="1"/>
</dbReference>
<dbReference type="CDD" id="cd02511">
    <property type="entry name" value="Beta4Glucosyltransferase"/>
    <property type="match status" value="1"/>
</dbReference>
<proteinExistence type="predicted"/>